<evidence type="ECO:0000256" key="1">
    <source>
        <dbReference type="SAM" id="MobiDB-lite"/>
    </source>
</evidence>
<feature type="region of interest" description="Disordered" evidence="1">
    <location>
        <begin position="219"/>
        <end position="238"/>
    </location>
</feature>
<proteinExistence type="predicted"/>
<name>A0A1H0FZ62_9BACT</name>
<dbReference type="AlphaFoldDB" id="A0A1H0FZ62"/>
<sequence length="238" mass="26936">MKIIKRYIYFFGLLVLCVGCTAKTTKKDKEIKKDSVITELYGHAYVDLGLPSGLLWATMNVGSESPWDYGAYFAWGETNSKSRYSWELYKWGNGQLFTKYNADVDDTFGKVDNKQILDKDDDAAAANWGGNWRIPTSEEWAELSNNEYCTWLFSNQHGVNGQVVTSKINGKSIFLPAAGVYYDQYVDLKGKHGEYWSSSLCKAIPYKAYILSFDSGSVSSDEVNERRDGRPIRPVCQP</sequence>
<evidence type="ECO:0000256" key="2">
    <source>
        <dbReference type="SAM" id="SignalP"/>
    </source>
</evidence>
<dbReference type="Proteomes" id="UP000199134">
    <property type="component" value="Unassembled WGS sequence"/>
</dbReference>
<evidence type="ECO:0000313" key="4">
    <source>
        <dbReference type="Proteomes" id="UP000199134"/>
    </source>
</evidence>
<gene>
    <name evidence="3" type="ORF">SAMN04487900_1074</name>
</gene>
<evidence type="ECO:0000313" key="3">
    <source>
        <dbReference type="EMBL" id="SDN99947.1"/>
    </source>
</evidence>
<dbReference type="OrthoDB" id="1048052at2"/>
<comment type="caution">
    <text evidence="3">The sequence shown here is derived from an EMBL/GenBank/DDBJ whole genome shotgun (WGS) entry which is preliminary data.</text>
</comment>
<accession>A0A1H0FZ62</accession>
<evidence type="ECO:0008006" key="5">
    <source>
        <dbReference type="Google" id="ProtNLM"/>
    </source>
</evidence>
<reference evidence="4" key="1">
    <citation type="submission" date="2016-10" db="EMBL/GenBank/DDBJ databases">
        <authorList>
            <person name="de Groot N.N."/>
        </authorList>
    </citation>
    <scope>NUCLEOTIDE SEQUENCE [LARGE SCALE GENOMIC DNA]</scope>
    <source>
        <strain evidence="4">BP1-145</strain>
    </source>
</reference>
<dbReference type="EMBL" id="FNIW01000007">
    <property type="protein sequence ID" value="SDN99947.1"/>
    <property type="molecule type" value="Genomic_DNA"/>
</dbReference>
<feature type="chain" id="PRO_5011438668" description="Major paralogous domain-containing protein" evidence="2">
    <location>
        <begin position="23"/>
        <end position="238"/>
    </location>
</feature>
<organism evidence="3 4">
    <name type="scientific">Prevotella communis</name>
    <dbReference type="NCBI Taxonomy" id="2913614"/>
    <lineage>
        <taxon>Bacteria</taxon>
        <taxon>Pseudomonadati</taxon>
        <taxon>Bacteroidota</taxon>
        <taxon>Bacteroidia</taxon>
        <taxon>Bacteroidales</taxon>
        <taxon>Prevotellaceae</taxon>
        <taxon>Prevotella</taxon>
    </lineage>
</organism>
<protein>
    <recommendedName>
        <fullName evidence="5">Major paralogous domain-containing protein</fullName>
    </recommendedName>
</protein>
<keyword evidence="2" id="KW-0732">Signal</keyword>
<feature type="signal peptide" evidence="2">
    <location>
        <begin position="1"/>
        <end position="22"/>
    </location>
</feature>
<dbReference type="RefSeq" id="WP_091852992.1">
    <property type="nucleotide sequence ID" value="NZ_FNIW01000007.1"/>
</dbReference>